<evidence type="ECO:0000313" key="2">
    <source>
        <dbReference type="Proteomes" id="UP000655759"/>
    </source>
</evidence>
<protein>
    <recommendedName>
        <fullName evidence="3">ACT domain-containing protein</fullName>
    </recommendedName>
</protein>
<dbReference type="Proteomes" id="UP000655759">
    <property type="component" value="Unassembled WGS sequence"/>
</dbReference>
<name>A0A812EUV7_9ARCH</name>
<gene>
    <name evidence="1" type="ORF">NUZ5A_20652</name>
</gene>
<dbReference type="EMBL" id="CAJNAQ010000002">
    <property type="protein sequence ID" value="CAE6489679.1"/>
    <property type="molecule type" value="Genomic_DNA"/>
</dbReference>
<organism evidence="1 2">
    <name type="scientific">Candidatus Nitrosotenuis uzonensis</name>
    <dbReference type="NCBI Taxonomy" id="1407055"/>
    <lineage>
        <taxon>Archaea</taxon>
        <taxon>Nitrososphaerota</taxon>
        <taxon>Candidatus Nitrosotenuis</taxon>
    </lineage>
</organism>
<sequence length="227" mass="25746">MTYDNVIVRTSNLSVPEVVREIITRNRSIYDCMKMDVINYTALAVKIQPDVEKQLGNPVNLNTIVVAIKRYADSFVEKEDVKTESVLKNARLSLTDGILDIKFSSSDIQDDPASILGKFEQYDSDYEFFKLADSTFRVLTEDLADIRRMFESLPSAKNIVNTGLAKIKIRIPADQNRSDAVSYVAEILHDNGIELQNAYFSQDDIILILKEHDASKAYEVLRAEISR</sequence>
<reference evidence="1" key="1">
    <citation type="submission" date="2021-02" db="EMBL/GenBank/DDBJ databases">
        <authorList>
            <person name="Han P."/>
        </authorList>
    </citation>
    <scope>NUCLEOTIDE SEQUENCE</scope>
    <source>
        <strain evidence="1">Candidatus Nitrosotenuis uzonensis 5A</strain>
    </source>
</reference>
<proteinExistence type="predicted"/>
<dbReference type="AlphaFoldDB" id="A0A812EUV7"/>
<accession>A0A812EUV7</accession>
<comment type="caution">
    <text evidence="1">The sequence shown here is derived from an EMBL/GenBank/DDBJ whole genome shotgun (WGS) entry which is preliminary data.</text>
</comment>
<evidence type="ECO:0000313" key="1">
    <source>
        <dbReference type="EMBL" id="CAE6489679.1"/>
    </source>
</evidence>
<evidence type="ECO:0008006" key="3">
    <source>
        <dbReference type="Google" id="ProtNLM"/>
    </source>
</evidence>